<sequence>MEDVWKDIWSAGKVLTNYFLTFDETVKGKDCLELGAGCSCLASIAAVKLGAASVLVTDKISDATEEIQKYQKENLQANLTIEELKKVEIKCLDWKKRKTTVELLKNIKNLDLIYGSDIFYDPEVFVPIIDTVRAILNRFPNAQFIFAYELRNEWWFLDLEFEWYYLHRELLYKCFEDNHEIFVYKVRKMTENEKAEIRPTHMSLKPKRAFAGVEGGATNFNFVFIDDSGKKLAEGSGTELNLLLEGIEKAAEKIATALFDAAKKANIPLPLESIGLGLAGAEDDEVNNEMIEYFIKTYGDLCSEIHLTTDAVISIAATFDKGGVVIIAGTGSSCRLLKEDGDVFGCGGWGHLIGDGGSGSWIALKAIRIIFDVDDGLVRETDSIEHLRHVILKHFKIKDKSGLLDILYGNKFHKAHVASLCHSLANEAVGDPIIEKLFYDAGHILGRHLVAVSKNFDQGMFDDVPVLAIGSVWKSWNLLKGGLRDALAAERRIKTVSFFELRESPAVGAAILAAQVRLGINFEETTIRKDKSVLMHQIKL</sequence>
<organism evidence="1 2">
    <name type="scientific">Panagrolaimus sp. JU765</name>
    <dbReference type="NCBI Taxonomy" id="591449"/>
    <lineage>
        <taxon>Eukaryota</taxon>
        <taxon>Metazoa</taxon>
        <taxon>Ecdysozoa</taxon>
        <taxon>Nematoda</taxon>
        <taxon>Chromadorea</taxon>
        <taxon>Rhabditida</taxon>
        <taxon>Tylenchina</taxon>
        <taxon>Panagrolaimomorpha</taxon>
        <taxon>Panagrolaimoidea</taxon>
        <taxon>Panagrolaimidae</taxon>
        <taxon>Panagrolaimus</taxon>
    </lineage>
</organism>
<evidence type="ECO:0000313" key="2">
    <source>
        <dbReference type="WBParaSite" id="JU765_v2.g1843.t1"/>
    </source>
</evidence>
<protein>
    <submittedName>
        <fullName evidence="2">N-acetyl-D-glucosamine kinase</fullName>
    </submittedName>
</protein>
<name>A0AC34QQB6_9BILA</name>
<dbReference type="Proteomes" id="UP000887576">
    <property type="component" value="Unplaced"/>
</dbReference>
<dbReference type="WBParaSite" id="JU765_v2.g1843.t1">
    <property type="protein sequence ID" value="JU765_v2.g1843.t1"/>
    <property type="gene ID" value="JU765_v2.g1843"/>
</dbReference>
<evidence type="ECO:0000313" key="1">
    <source>
        <dbReference type="Proteomes" id="UP000887576"/>
    </source>
</evidence>
<reference evidence="2" key="1">
    <citation type="submission" date="2022-11" db="UniProtKB">
        <authorList>
            <consortium name="WormBaseParasite"/>
        </authorList>
    </citation>
    <scope>IDENTIFICATION</scope>
</reference>
<proteinExistence type="predicted"/>
<accession>A0AC34QQB6</accession>